<evidence type="ECO:0000256" key="6">
    <source>
        <dbReference type="ARBA" id="ARBA00023004"/>
    </source>
</evidence>
<reference evidence="11 12" key="1">
    <citation type="submission" date="2019-04" db="EMBL/GenBank/DDBJ databases">
        <title>Friends and foes A comparative genomics study of 23 Aspergillus species from section Flavi.</title>
        <authorList>
            <consortium name="DOE Joint Genome Institute"/>
            <person name="Kjaerbolling I."/>
            <person name="Vesth T."/>
            <person name="Frisvad J.C."/>
            <person name="Nybo J.L."/>
            <person name="Theobald S."/>
            <person name="Kildgaard S."/>
            <person name="Isbrandt T."/>
            <person name="Kuo A."/>
            <person name="Sato A."/>
            <person name="Lyhne E.K."/>
            <person name="Kogle M.E."/>
            <person name="Wiebenga A."/>
            <person name="Kun R.S."/>
            <person name="Lubbers R.J."/>
            <person name="Makela M.R."/>
            <person name="Barry K."/>
            <person name="Chovatia M."/>
            <person name="Clum A."/>
            <person name="Daum C."/>
            <person name="Haridas S."/>
            <person name="He G."/>
            <person name="LaButti K."/>
            <person name="Lipzen A."/>
            <person name="Mondo S."/>
            <person name="Riley R."/>
            <person name="Salamov A."/>
            <person name="Simmons B.A."/>
            <person name="Magnuson J.K."/>
            <person name="Henrissat B."/>
            <person name="Mortensen U.H."/>
            <person name="Larsen T.O."/>
            <person name="Devries R.P."/>
            <person name="Grigoriev I.V."/>
            <person name="Machida M."/>
            <person name="Baker S.E."/>
            <person name="Andersen M.R."/>
        </authorList>
    </citation>
    <scope>NUCLEOTIDE SEQUENCE [LARGE SCALE GENOMIC DNA]</scope>
    <source>
        <strain evidence="11 12">CBS 117625</strain>
    </source>
</reference>
<dbReference type="PRINTS" id="PR00464">
    <property type="entry name" value="EP450II"/>
</dbReference>
<dbReference type="InterPro" id="IPR002402">
    <property type="entry name" value="Cyt_P450_E_grp-II"/>
</dbReference>
<comment type="similarity">
    <text evidence="2 9">Belongs to the cytochrome P450 family.</text>
</comment>
<dbReference type="InterPro" id="IPR036396">
    <property type="entry name" value="Cyt_P450_sf"/>
</dbReference>
<feature type="binding site" description="axial binding residue" evidence="8">
    <location>
        <position position="463"/>
    </location>
    <ligand>
        <name>heme</name>
        <dbReference type="ChEBI" id="CHEBI:30413"/>
    </ligand>
    <ligandPart>
        <name>Fe</name>
        <dbReference type="ChEBI" id="CHEBI:18248"/>
    </ligandPart>
</feature>
<keyword evidence="4 8" id="KW-0479">Metal-binding</keyword>
<dbReference type="AlphaFoldDB" id="A0A5N6SMU0"/>
<dbReference type="SUPFAM" id="SSF48264">
    <property type="entry name" value="Cytochrome P450"/>
    <property type="match status" value="1"/>
</dbReference>
<feature type="chain" id="PRO_5024940997" evidence="10">
    <location>
        <begin position="23"/>
        <end position="519"/>
    </location>
</feature>
<keyword evidence="7 9" id="KW-0503">Monooxygenase</keyword>
<organism evidence="11 12">
    <name type="scientific">Aspergillus pseudotamarii</name>
    <dbReference type="NCBI Taxonomy" id="132259"/>
    <lineage>
        <taxon>Eukaryota</taxon>
        <taxon>Fungi</taxon>
        <taxon>Dikarya</taxon>
        <taxon>Ascomycota</taxon>
        <taxon>Pezizomycotina</taxon>
        <taxon>Eurotiomycetes</taxon>
        <taxon>Eurotiomycetidae</taxon>
        <taxon>Eurotiales</taxon>
        <taxon>Aspergillaceae</taxon>
        <taxon>Aspergillus</taxon>
        <taxon>Aspergillus subgen. Circumdati</taxon>
    </lineage>
</organism>
<evidence type="ECO:0000313" key="11">
    <source>
        <dbReference type="EMBL" id="KAE8135207.1"/>
    </source>
</evidence>
<dbReference type="PRINTS" id="PR01239">
    <property type="entry name" value="EP450IICYP52"/>
</dbReference>
<dbReference type="GeneID" id="43644611"/>
<keyword evidence="12" id="KW-1185">Reference proteome</keyword>
<evidence type="ECO:0000256" key="9">
    <source>
        <dbReference type="RuleBase" id="RU000461"/>
    </source>
</evidence>
<evidence type="ECO:0000256" key="3">
    <source>
        <dbReference type="ARBA" id="ARBA00022617"/>
    </source>
</evidence>
<dbReference type="PANTHER" id="PTHR24287:SF1">
    <property type="entry name" value="P450, PUTATIVE (EUROFUNG)-RELATED"/>
    <property type="match status" value="1"/>
</dbReference>
<dbReference type="InterPro" id="IPR017972">
    <property type="entry name" value="Cyt_P450_CS"/>
</dbReference>
<evidence type="ECO:0000256" key="10">
    <source>
        <dbReference type="SAM" id="SignalP"/>
    </source>
</evidence>
<dbReference type="InterPro" id="IPR002974">
    <property type="entry name" value="Cyt_P450_E_CYP52_ascomycetes"/>
</dbReference>
<dbReference type="PRINTS" id="PR00385">
    <property type="entry name" value="P450"/>
</dbReference>
<evidence type="ECO:0000256" key="4">
    <source>
        <dbReference type="ARBA" id="ARBA00022723"/>
    </source>
</evidence>
<dbReference type="InterPro" id="IPR047146">
    <property type="entry name" value="Cyt_P450_E_CYP52_fungi"/>
</dbReference>
<accession>A0A5N6SMU0</accession>
<dbReference type="OrthoDB" id="1470350at2759"/>
<evidence type="ECO:0000256" key="5">
    <source>
        <dbReference type="ARBA" id="ARBA00023002"/>
    </source>
</evidence>
<dbReference type="Gene3D" id="1.10.630.10">
    <property type="entry name" value="Cytochrome P450"/>
    <property type="match status" value="1"/>
</dbReference>
<keyword evidence="10" id="KW-0732">Signal</keyword>
<proteinExistence type="inferred from homology"/>
<gene>
    <name evidence="11" type="ORF">BDV38DRAFT_285040</name>
</gene>
<dbReference type="GO" id="GO:0005506">
    <property type="term" value="F:iron ion binding"/>
    <property type="evidence" value="ECO:0007669"/>
    <property type="project" value="InterPro"/>
</dbReference>
<dbReference type="GO" id="GO:0020037">
    <property type="term" value="F:heme binding"/>
    <property type="evidence" value="ECO:0007669"/>
    <property type="project" value="InterPro"/>
</dbReference>
<evidence type="ECO:0000256" key="1">
    <source>
        <dbReference type="ARBA" id="ARBA00001971"/>
    </source>
</evidence>
<keyword evidence="3 8" id="KW-0349">Heme</keyword>
<feature type="signal peptide" evidence="10">
    <location>
        <begin position="1"/>
        <end position="22"/>
    </location>
</feature>
<evidence type="ECO:0000256" key="7">
    <source>
        <dbReference type="ARBA" id="ARBA00023033"/>
    </source>
</evidence>
<dbReference type="CDD" id="cd11063">
    <property type="entry name" value="CYP52"/>
    <property type="match status" value="1"/>
</dbReference>
<evidence type="ECO:0000313" key="12">
    <source>
        <dbReference type="Proteomes" id="UP000325672"/>
    </source>
</evidence>
<name>A0A5N6SMU0_ASPPS</name>
<protein>
    <submittedName>
        <fullName evidence="11">Cytochrome P450</fullName>
    </submittedName>
</protein>
<keyword evidence="5 9" id="KW-0560">Oxidoreductase</keyword>
<evidence type="ECO:0000256" key="2">
    <source>
        <dbReference type="ARBA" id="ARBA00010617"/>
    </source>
</evidence>
<dbReference type="PANTHER" id="PTHR24287">
    <property type="entry name" value="P450, PUTATIVE (EUROFUNG)-RELATED"/>
    <property type="match status" value="1"/>
</dbReference>
<keyword evidence="6 8" id="KW-0408">Iron</keyword>
<evidence type="ECO:0000256" key="8">
    <source>
        <dbReference type="PIRSR" id="PIRSR602402-1"/>
    </source>
</evidence>
<dbReference type="RefSeq" id="XP_031911270.1">
    <property type="nucleotide sequence ID" value="XM_032060401.1"/>
</dbReference>
<dbReference type="PROSITE" id="PS00086">
    <property type="entry name" value="CYTOCHROME_P450"/>
    <property type="match status" value="1"/>
</dbReference>
<dbReference type="Proteomes" id="UP000325672">
    <property type="component" value="Unassembled WGS sequence"/>
</dbReference>
<comment type="cofactor">
    <cofactor evidence="1 8">
        <name>heme</name>
        <dbReference type="ChEBI" id="CHEBI:30413"/>
    </cofactor>
</comment>
<dbReference type="Pfam" id="PF00067">
    <property type="entry name" value="p450"/>
    <property type="match status" value="1"/>
</dbReference>
<sequence>MASLLSISVVAVVVLRLLWTLAAKFQHGQRARRWGCAPFPTYPSDLLGIGLLKEGLTALKADVICPMFERRIAHISAREGRYVTTCGWTILGRETCFTIDPENIQAAWATQFKDFVSGDLRSRFPGPLGGNSIITTDGEEWARHRAILRPQFSRSQVSDLDLYERHLQQAMLAIPVTNGKWTEPLDILEIFCRLTIDSATEFLFGKSTESQISAATGKNTGEADFAHHLDKFINYAGKRVRLESLYWLANNQESRFSENEVQKYVDRYVQDAINAHQAGKLQADPKRSPQYIFLHALTAVTQDPIELRTHVLSLLVAGRDTTSSLLGWTVLLLARHPDEFQKLRHAILKAFGPYDTPNNLTFESLKACSYLQYCLNESLRLYPVAPFNRRVVARDTTLPRGGGRDGRQPIYVRKGQLIMVGIYSMHRRKDIWGPDADDFKPGRWEGRKISWGYLPFSGGPRVCIGQQLALTEAGYVLVRLIQRFDGMQDVNAEKEIKQNVTLTSAPAQGVTVRLHAPEA</sequence>
<dbReference type="InterPro" id="IPR001128">
    <property type="entry name" value="Cyt_P450"/>
</dbReference>
<dbReference type="GO" id="GO:0016712">
    <property type="term" value="F:oxidoreductase activity, acting on paired donors, with incorporation or reduction of molecular oxygen, reduced flavin or flavoprotein as one donor, and incorporation of one atom of oxygen"/>
    <property type="evidence" value="ECO:0007669"/>
    <property type="project" value="InterPro"/>
</dbReference>
<dbReference type="EMBL" id="ML743595">
    <property type="protein sequence ID" value="KAE8135207.1"/>
    <property type="molecule type" value="Genomic_DNA"/>
</dbReference>